<reference evidence="1 2" key="1">
    <citation type="submission" date="2020-02" db="EMBL/GenBank/DDBJ databases">
        <title>A chromosome-scale genome assembly of the black bullhead catfish (Ameiurus melas).</title>
        <authorList>
            <person name="Wen M."/>
            <person name="Zham M."/>
            <person name="Cabau C."/>
            <person name="Klopp C."/>
            <person name="Donnadieu C."/>
            <person name="Roques C."/>
            <person name="Bouchez O."/>
            <person name="Lampietro C."/>
            <person name="Jouanno E."/>
            <person name="Herpin A."/>
            <person name="Louis A."/>
            <person name="Berthelot C."/>
            <person name="Parey E."/>
            <person name="Roest-Crollius H."/>
            <person name="Braasch I."/>
            <person name="Postlethwait J."/>
            <person name="Robinson-Rechavi M."/>
            <person name="Echchiki A."/>
            <person name="Begum T."/>
            <person name="Montfort J."/>
            <person name="Schartl M."/>
            <person name="Bobe J."/>
            <person name="Guiguen Y."/>
        </authorList>
    </citation>
    <scope>NUCLEOTIDE SEQUENCE [LARGE SCALE GENOMIC DNA]</scope>
    <source>
        <strain evidence="1">M_S1</strain>
        <tissue evidence="1">Blood</tissue>
    </source>
</reference>
<protein>
    <submittedName>
        <fullName evidence="1">Uncharacterized protein</fullName>
    </submittedName>
</protein>
<organism evidence="1 2">
    <name type="scientific">Ameiurus melas</name>
    <name type="common">Black bullhead</name>
    <name type="synonym">Silurus melas</name>
    <dbReference type="NCBI Taxonomy" id="219545"/>
    <lineage>
        <taxon>Eukaryota</taxon>
        <taxon>Metazoa</taxon>
        <taxon>Chordata</taxon>
        <taxon>Craniata</taxon>
        <taxon>Vertebrata</taxon>
        <taxon>Euteleostomi</taxon>
        <taxon>Actinopterygii</taxon>
        <taxon>Neopterygii</taxon>
        <taxon>Teleostei</taxon>
        <taxon>Ostariophysi</taxon>
        <taxon>Siluriformes</taxon>
        <taxon>Ictaluridae</taxon>
        <taxon>Ameiurus</taxon>
    </lineage>
</organism>
<dbReference type="Proteomes" id="UP000593565">
    <property type="component" value="Unassembled WGS sequence"/>
</dbReference>
<dbReference type="EMBL" id="JAAGNN010000005">
    <property type="protein sequence ID" value="KAF4089371.1"/>
    <property type="molecule type" value="Genomic_DNA"/>
</dbReference>
<accession>A0A7J6B5L8</accession>
<gene>
    <name evidence="1" type="ORF">AMELA_G00065600</name>
</gene>
<evidence type="ECO:0000313" key="2">
    <source>
        <dbReference type="Proteomes" id="UP000593565"/>
    </source>
</evidence>
<comment type="caution">
    <text evidence="1">The sequence shown here is derived from an EMBL/GenBank/DDBJ whole genome shotgun (WGS) entry which is preliminary data.</text>
</comment>
<evidence type="ECO:0000313" key="1">
    <source>
        <dbReference type="EMBL" id="KAF4089371.1"/>
    </source>
</evidence>
<name>A0A7J6B5L8_AMEME</name>
<proteinExistence type="predicted"/>
<sequence length="74" mass="7963">MALDSAFVYSGAREGKGPCCCALLFISRINAANTHCSSICFSTLLVNAAVFTCCELCRSAERRSGLLSLIPYHQ</sequence>
<dbReference type="AlphaFoldDB" id="A0A7J6B5L8"/>
<keyword evidence="2" id="KW-1185">Reference proteome</keyword>